<keyword evidence="1" id="KW-1133">Transmembrane helix</keyword>
<name>F8E8J0_FLESM</name>
<keyword evidence="3" id="KW-1185">Reference proteome</keyword>
<dbReference type="RefSeq" id="WP_013885550.1">
    <property type="nucleotide sequence ID" value="NC_015672.1"/>
</dbReference>
<reference evidence="3" key="2">
    <citation type="submission" date="2011-06" db="EMBL/GenBank/DDBJ databases">
        <title>The complete genome of Flexistipes sinusarabici DSM 4947.</title>
        <authorList>
            <person name="Lucas S."/>
            <person name="Han J."/>
            <person name="Lapidus A."/>
            <person name="Bruce D."/>
            <person name="Goodwin L."/>
            <person name="Pitluck S."/>
            <person name="Peters L."/>
            <person name="Kyrpides N."/>
            <person name="Mavromatis K."/>
            <person name="Ivanova N."/>
            <person name="Mikhailova N."/>
            <person name="Chertkov O."/>
            <person name="Detter J.C."/>
            <person name="Tapia R."/>
            <person name="Han C."/>
            <person name="Land M."/>
            <person name="Hauser L."/>
            <person name="Markowitz V."/>
            <person name="Cheng J.-F."/>
            <person name="Hugenholtz P."/>
            <person name="Woyke T."/>
            <person name="Wu D."/>
            <person name="Spring S."/>
            <person name="Schroeder M."/>
            <person name="Brambilla E."/>
            <person name="Klenk H.-P."/>
            <person name="Eisen J.A."/>
        </authorList>
    </citation>
    <scope>NUCLEOTIDE SEQUENCE [LARGE SCALE GENOMIC DNA]</scope>
    <source>
        <strain evidence="3">DSM 4947 / MAS 10</strain>
    </source>
</reference>
<protein>
    <recommendedName>
        <fullName evidence="4">Sulfotransferase domain-containing protein</fullName>
    </recommendedName>
</protein>
<dbReference type="eggNOG" id="COG0457">
    <property type="taxonomic scope" value="Bacteria"/>
</dbReference>
<evidence type="ECO:0000256" key="1">
    <source>
        <dbReference type="SAM" id="Phobius"/>
    </source>
</evidence>
<dbReference type="EMBL" id="CP002858">
    <property type="protein sequence ID" value="AEI14039.1"/>
    <property type="molecule type" value="Genomic_DNA"/>
</dbReference>
<keyword evidence="1" id="KW-0472">Membrane</keyword>
<evidence type="ECO:0000313" key="2">
    <source>
        <dbReference type="EMBL" id="AEI14039.1"/>
    </source>
</evidence>
<dbReference type="KEGG" id="fsi:Flexsi_0351"/>
<dbReference type="InterPro" id="IPR018831">
    <property type="entry name" value="Uncharacterised_NKWYS"/>
</dbReference>
<evidence type="ECO:0000313" key="3">
    <source>
        <dbReference type="Proteomes" id="UP000006621"/>
    </source>
</evidence>
<dbReference type="OrthoDB" id="286125at2"/>
<gene>
    <name evidence="2" type="ordered locus">Flexsi_0351</name>
</gene>
<evidence type="ECO:0008006" key="4">
    <source>
        <dbReference type="Google" id="ProtNLM"/>
    </source>
</evidence>
<dbReference type="HOGENOM" id="CLU_080931_0_0_0"/>
<feature type="transmembrane region" description="Helical" evidence="1">
    <location>
        <begin position="21"/>
        <end position="40"/>
    </location>
</feature>
<keyword evidence="1" id="KW-0812">Transmembrane</keyword>
<reference evidence="2 3" key="1">
    <citation type="journal article" date="2011" name="Stand. Genomic Sci.">
        <title>Genome sequence of the moderately thermophilic halophile Flexistipes sinusarabici strain (MAS10).</title>
        <authorList>
            <person name="Lapidus A."/>
            <person name="Chertkov O."/>
            <person name="Nolan M."/>
            <person name="Lucas S."/>
            <person name="Hammon N."/>
            <person name="Deshpande S."/>
            <person name="Cheng J.F."/>
            <person name="Tapia R."/>
            <person name="Han C."/>
            <person name="Goodwin L."/>
            <person name="Pitluck S."/>
            <person name="Liolios K."/>
            <person name="Pagani I."/>
            <person name="Ivanova N."/>
            <person name="Huntemann M."/>
            <person name="Mavromatis K."/>
            <person name="Mikhailova N."/>
            <person name="Pati A."/>
            <person name="Chen A."/>
            <person name="Palaniappan K."/>
            <person name="Land M."/>
            <person name="Hauser L."/>
            <person name="Brambilla E.M."/>
            <person name="Rohde M."/>
            <person name="Abt B."/>
            <person name="Spring S."/>
            <person name="Goker M."/>
            <person name="Bristow J."/>
            <person name="Eisen J.A."/>
            <person name="Markowitz V."/>
            <person name="Hugenholtz P."/>
            <person name="Kyrpides N.C."/>
            <person name="Klenk H.P."/>
            <person name="Woyke T."/>
        </authorList>
    </citation>
    <scope>NUCLEOTIDE SEQUENCE [LARGE SCALE GENOMIC DNA]</scope>
    <source>
        <strain evidence="3">DSM 4947 / MAS 10</strain>
    </source>
</reference>
<organism evidence="2 3">
    <name type="scientific">Flexistipes sinusarabici (strain ATCC 49648 / DSM 4947 / MAS 10)</name>
    <dbReference type="NCBI Taxonomy" id="717231"/>
    <lineage>
        <taxon>Bacteria</taxon>
        <taxon>Pseudomonadati</taxon>
        <taxon>Deferribacterota</taxon>
        <taxon>Deferribacteres</taxon>
        <taxon>Deferribacterales</taxon>
        <taxon>Flexistipitaceae</taxon>
        <taxon>Flexistipes</taxon>
    </lineage>
</organism>
<dbReference type="AlphaFoldDB" id="F8E8J0"/>
<sequence>MKNFKNNADKYKVYFRRFLARYFRSLVFLIYKIKFSFLSFNKPPIIILTPGKVGSSSIYFTLKNTINNPVFHIHNLSEEGIENSWQEHLNSDRKSVPLHLIISSLLRKKLDKYKGDIYLITVIREPVSREISSFFQNTDRFKNSIEYSDLKIDMNKTINLLHEIFQKNITKNLESWFDVELKKNFGFDVFEKKFDDDNGFDIFNKERFSLLLLKMETMDEVFPQAIKEFLNIRQNVNLEKSNLAEKKYYADSYSEAKEKFRIDSELLDEIIISNYFQHFYSGLEHNIKEKWGK</sequence>
<accession>F8E8J0</accession>
<dbReference type="STRING" id="717231.Flexsi_0351"/>
<dbReference type="Proteomes" id="UP000006621">
    <property type="component" value="Chromosome"/>
</dbReference>
<proteinExistence type="predicted"/>
<dbReference type="Pfam" id="PF10364">
    <property type="entry name" value="NKWYS"/>
    <property type="match status" value="1"/>
</dbReference>